<dbReference type="PANTHER" id="PTHR46234">
    <property type="entry name" value="ALPHA/BETA-HYDROLASES SUPERFAMILY PROTEIN"/>
    <property type="match status" value="1"/>
</dbReference>
<reference evidence="3" key="1">
    <citation type="submission" date="2018-11" db="EMBL/GenBank/DDBJ databases">
        <authorList>
            <consortium name="Genoscope - CEA"/>
            <person name="William W."/>
        </authorList>
    </citation>
    <scope>NUCLEOTIDE SEQUENCE</scope>
</reference>
<dbReference type="EMBL" id="LS974622">
    <property type="protein sequence ID" value="CAG7867936.1"/>
    <property type="molecule type" value="Genomic_DNA"/>
</dbReference>
<name>A0A3P5YBH2_BRACM</name>
<gene>
    <name evidence="3" type="ORF">BRAA06T23386Z</name>
    <name evidence="2" type="ORF">BRAPAZ1V2_A06P01760.2</name>
</gene>
<dbReference type="InterPro" id="IPR029058">
    <property type="entry name" value="AB_hydrolase_fold"/>
</dbReference>
<evidence type="ECO:0000313" key="2">
    <source>
        <dbReference type="EMBL" id="CAG7867936.1"/>
    </source>
</evidence>
<dbReference type="AlphaFoldDB" id="A0A3P5YBH2"/>
<dbReference type="InterPro" id="IPR003140">
    <property type="entry name" value="PLipase/COase/thioEstase"/>
</dbReference>
<dbReference type="Gramene" id="A06p01760.2_BraZ1">
    <property type="protein sequence ID" value="A06p01760.2_BraZ1.CDS"/>
    <property type="gene ID" value="A06g01760.2_BraZ1"/>
</dbReference>
<dbReference type="EMBL" id="LR031569">
    <property type="protein sequence ID" value="VDC64846.1"/>
    <property type="molecule type" value="Genomic_DNA"/>
</dbReference>
<dbReference type="Proteomes" id="UP000694005">
    <property type="component" value="Chromosome A06"/>
</dbReference>
<feature type="non-terminal residue" evidence="3">
    <location>
        <position position="1"/>
    </location>
</feature>
<dbReference type="Pfam" id="PF02230">
    <property type="entry name" value="Abhydrolase_2"/>
    <property type="match status" value="1"/>
</dbReference>
<dbReference type="SUPFAM" id="SSF53474">
    <property type="entry name" value="alpha/beta-Hydrolases"/>
    <property type="match status" value="1"/>
</dbReference>
<dbReference type="GO" id="GO:0016787">
    <property type="term" value="F:hydrolase activity"/>
    <property type="evidence" value="ECO:0007669"/>
    <property type="project" value="InterPro"/>
</dbReference>
<feature type="domain" description="Phospholipase/carboxylesterase/thioesterase" evidence="1">
    <location>
        <begin position="17"/>
        <end position="207"/>
    </location>
</feature>
<accession>A0A3P5YBH2</accession>
<sequence>LYAGSRTVRRLNFGTCYVIEPIEIHKATIVWLHDLDHIGRRCLEPLKDLNLPSIKWICPTAPRLPVTSLAGQNATAWCDITKVSESMQHDFESLDSVNSYVADLLSTEPTNVIKGVGGVGLGAAAALYFASSCAFGKVQIKQQMINPQIVIGINGWLPGLTSLQPNMNNAFGTFNRAKLQRILLLHGTSDDVVPSEFGYKCAVSLRNNEFPTMFKQCGGNHVMTEICVWLIQTFGL</sequence>
<protein>
    <recommendedName>
        <fullName evidence="1">Phospholipase/carboxylesterase/thioesterase domain-containing protein</fullName>
    </recommendedName>
</protein>
<evidence type="ECO:0000313" key="3">
    <source>
        <dbReference type="EMBL" id="VDC64846.1"/>
    </source>
</evidence>
<evidence type="ECO:0000259" key="1">
    <source>
        <dbReference type="Pfam" id="PF02230"/>
    </source>
</evidence>
<proteinExistence type="predicted"/>
<organism evidence="3">
    <name type="scientific">Brassica campestris</name>
    <name type="common">Field mustard</name>
    <dbReference type="NCBI Taxonomy" id="3711"/>
    <lineage>
        <taxon>Eukaryota</taxon>
        <taxon>Viridiplantae</taxon>
        <taxon>Streptophyta</taxon>
        <taxon>Embryophyta</taxon>
        <taxon>Tracheophyta</taxon>
        <taxon>Spermatophyta</taxon>
        <taxon>Magnoliopsida</taxon>
        <taxon>eudicotyledons</taxon>
        <taxon>Gunneridae</taxon>
        <taxon>Pentapetalae</taxon>
        <taxon>rosids</taxon>
        <taxon>malvids</taxon>
        <taxon>Brassicales</taxon>
        <taxon>Brassicaceae</taxon>
        <taxon>Brassiceae</taxon>
        <taxon>Brassica</taxon>
    </lineage>
</organism>
<dbReference type="Gene3D" id="3.40.50.1820">
    <property type="entry name" value="alpha/beta hydrolase"/>
    <property type="match status" value="1"/>
</dbReference>